<dbReference type="EMBL" id="JAWQEG010000259">
    <property type="protein sequence ID" value="KAK3892467.1"/>
    <property type="molecule type" value="Genomic_DNA"/>
</dbReference>
<gene>
    <name evidence="1" type="ORF">Pcinc_003700</name>
</gene>
<dbReference type="PANTHER" id="PTHR33395">
    <property type="entry name" value="TRANSCRIPTASE, PUTATIVE-RELATED-RELATED"/>
    <property type="match status" value="1"/>
</dbReference>
<dbReference type="GO" id="GO:0007508">
    <property type="term" value="P:larval heart development"/>
    <property type="evidence" value="ECO:0007669"/>
    <property type="project" value="TreeGrafter"/>
</dbReference>
<dbReference type="GO" id="GO:0061343">
    <property type="term" value="P:cell adhesion involved in heart morphogenesis"/>
    <property type="evidence" value="ECO:0007669"/>
    <property type="project" value="TreeGrafter"/>
</dbReference>
<dbReference type="GO" id="GO:0031012">
    <property type="term" value="C:extracellular matrix"/>
    <property type="evidence" value="ECO:0007669"/>
    <property type="project" value="TreeGrafter"/>
</dbReference>
<organism evidence="1 2">
    <name type="scientific">Petrolisthes cinctipes</name>
    <name type="common">Flat porcelain crab</name>
    <dbReference type="NCBI Taxonomy" id="88211"/>
    <lineage>
        <taxon>Eukaryota</taxon>
        <taxon>Metazoa</taxon>
        <taxon>Ecdysozoa</taxon>
        <taxon>Arthropoda</taxon>
        <taxon>Crustacea</taxon>
        <taxon>Multicrustacea</taxon>
        <taxon>Malacostraca</taxon>
        <taxon>Eumalacostraca</taxon>
        <taxon>Eucarida</taxon>
        <taxon>Decapoda</taxon>
        <taxon>Pleocyemata</taxon>
        <taxon>Anomura</taxon>
        <taxon>Galatheoidea</taxon>
        <taxon>Porcellanidae</taxon>
        <taxon>Petrolisthes</taxon>
    </lineage>
</organism>
<sequence>MIEHLEALDPLGSSDHVGIHFRIIFTSDASAISKTTYNYNKGNYAAMKEALNIDWEETLRGRTVQTMADYIDLAILQAVARWVPTKINFPNKSGNKPLWMNRTALTKVRKKHHAWIRYLNTKDGQDYEKYIEARNIATHTLRRFGKNSRVNWLQKRAKTIKSSGTM</sequence>
<dbReference type="AlphaFoldDB" id="A0AAE1GHB8"/>
<comment type="caution">
    <text evidence="1">The sequence shown here is derived from an EMBL/GenBank/DDBJ whole genome shotgun (WGS) entry which is preliminary data.</text>
</comment>
<evidence type="ECO:0000313" key="2">
    <source>
        <dbReference type="Proteomes" id="UP001286313"/>
    </source>
</evidence>
<dbReference type="Proteomes" id="UP001286313">
    <property type="component" value="Unassembled WGS sequence"/>
</dbReference>
<accession>A0AAE1GHB8</accession>
<keyword evidence="2" id="KW-1185">Reference proteome</keyword>
<evidence type="ECO:0000313" key="1">
    <source>
        <dbReference type="EMBL" id="KAK3892467.1"/>
    </source>
</evidence>
<dbReference type="PANTHER" id="PTHR33395:SF22">
    <property type="entry name" value="REVERSE TRANSCRIPTASE DOMAIN-CONTAINING PROTEIN"/>
    <property type="match status" value="1"/>
</dbReference>
<protein>
    <submittedName>
        <fullName evidence="1">Uncharacterized protein</fullName>
    </submittedName>
</protein>
<proteinExistence type="predicted"/>
<reference evidence="1" key="1">
    <citation type="submission" date="2023-10" db="EMBL/GenBank/DDBJ databases">
        <title>Genome assemblies of two species of porcelain crab, Petrolisthes cinctipes and Petrolisthes manimaculis (Anomura: Porcellanidae).</title>
        <authorList>
            <person name="Angst P."/>
        </authorList>
    </citation>
    <scope>NUCLEOTIDE SEQUENCE</scope>
    <source>
        <strain evidence="1">PB745_01</strain>
        <tissue evidence="1">Gill</tissue>
    </source>
</reference>
<name>A0AAE1GHB8_PETCI</name>